<evidence type="ECO:0000313" key="2">
    <source>
        <dbReference type="Proteomes" id="UP000290538"/>
    </source>
</evidence>
<accession>A0A410T6Z8</accession>
<protein>
    <recommendedName>
        <fullName evidence="3">Baseplate hub subunit</fullName>
    </recommendedName>
</protein>
<reference evidence="1 2" key="1">
    <citation type="submission" date="2019-01" db="EMBL/GenBank/DDBJ databases">
        <title>Complete genome sequence of Campylobacter bacteriophage CP20.</title>
        <authorList>
            <person name="Connerton I.F."/>
        </authorList>
    </citation>
    <scope>NUCLEOTIDE SEQUENCE [LARGE SCALE GENOMIC DNA]</scope>
</reference>
<organism evidence="1 2">
    <name type="scientific">Campylobacter phage CP20</name>
    <dbReference type="NCBI Taxonomy" id="2506428"/>
    <lineage>
        <taxon>Viruses</taxon>
        <taxon>Duplodnaviria</taxon>
        <taxon>Heunggongvirae</taxon>
        <taxon>Uroviricota</taxon>
        <taxon>Caudoviricetes</taxon>
        <taxon>Connertonviridae</taxon>
        <taxon>Firehammervirus</taxon>
        <taxon>Firehammervirus CPt10</taxon>
    </lineage>
</organism>
<sequence length="225" mass="26214">MVLEYNPIKLGNRSIKVRNWKVKDRELYKGKLKNTSSSEDELKARYECFVTNVLETPTALNNDELEYLFLLLRIINLGDDLNYHWWCRSCEKTTDSKIKLSKLFTTKSGKIQDIDIGGIKIELQDVQNVELYNNKLRTSDSPSTDDLIFHIKSINGDNTKGFQDIKNYFDELDINTMDKISEAFEKMIFKIESREHTVTCSHCGANSTFNFDEIPDIIPPKWLKR</sequence>
<evidence type="ECO:0008006" key="3">
    <source>
        <dbReference type="Google" id="ProtNLM"/>
    </source>
</evidence>
<evidence type="ECO:0000313" key="1">
    <source>
        <dbReference type="EMBL" id="QAU04752.1"/>
    </source>
</evidence>
<dbReference type="Pfam" id="PF12322">
    <property type="entry name" value="T4_baseplate"/>
    <property type="match status" value="1"/>
</dbReference>
<name>A0A410T6Z8_9CAUD</name>
<dbReference type="Proteomes" id="UP000290538">
    <property type="component" value="Segment"/>
</dbReference>
<proteinExistence type="predicted"/>
<dbReference type="EMBL" id="MK408758">
    <property type="protein sequence ID" value="QAU04752.1"/>
    <property type="molecule type" value="Genomic_DNA"/>
</dbReference>
<dbReference type="InterPro" id="IPR024364">
    <property type="entry name" value="Baseplate_phage_T4-like"/>
</dbReference>